<dbReference type="GO" id="GO:0033499">
    <property type="term" value="P:galactose catabolic process via UDP-galactose, Leloir pathway"/>
    <property type="evidence" value="ECO:0007669"/>
    <property type="project" value="TreeGrafter"/>
</dbReference>
<organism evidence="12 13">
    <name type="scientific">Anseongella ginsenosidimutans</name>
    <dbReference type="NCBI Taxonomy" id="496056"/>
    <lineage>
        <taxon>Bacteria</taxon>
        <taxon>Pseudomonadati</taxon>
        <taxon>Bacteroidota</taxon>
        <taxon>Sphingobacteriia</taxon>
        <taxon>Sphingobacteriales</taxon>
        <taxon>Sphingobacteriaceae</taxon>
        <taxon>Anseongella</taxon>
    </lineage>
</organism>
<evidence type="ECO:0000313" key="12">
    <source>
        <dbReference type="EMBL" id="TCS89169.1"/>
    </source>
</evidence>
<gene>
    <name evidence="12" type="ORF">EDD80_102363</name>
</gene>
<sequence length="352" mass="39413">MSVIKENSNLAIDGKTLCLIRLDNGRQTSLIMSNYGCLVLSWTVKDKRGEPCDIVLGFDNLENYLEKDYLENYPYFGVLVGRYANRIKDARFTLDGELYRLPANKGKDHLHGGFRGFDKAVWDVLEIDEVNNRVVFAYTSPAGEEGYPGNLEVQVSYTLTEDNKLVQEIRARTDQATPLNLTHHDYFNLNNGRGQINDHLLEIPADAYLEQDANLVVNGNLVPVENTWHDFRKEKKVGLDLSRVGEYDQSFVLNKRSGDLSLAATLRSADTGLCLRVYTTEPVCHLYTGKWIPGIKGKGGQQYGPFSGLCLEVQGHPNAVNIPAFPATVLRPGETYRQASSYEISVEAESAR</sequence>
<dbReference type="AlphaFoldDB" id="A0A4R3KUR1"/>
<dbReference type="InterPro" id="IPR015443">
    <property type="entry name" value="Aldose_1-epimerase"/>
</dbReference>
<dbReference type="InterPro" id="IPR011013">
    <property type="entry name" value="Gal_mutarotase_sf_dom"/>
</dbReference>
<evidence type="ECO:0000256" key="11">
    <source>
        <dbReference type="PIRSR" id="PIRSR005096-3"/>
    </source>
</evidence>
<comment type="caution">
    <text evidence="12">The sequence shown here is derived from an EMBL/GenBank/DDBJ whole genome shotgun (WGS) entry which is preliminary data.</text>
</comment>
<dbReference type="Pfam" id="PF01263">
    <property type="entry name" value="Aldose_epim"/>
    <property type="match status" value="1"/>
</dbReference>
<name>A0A4R3KUR1_9SPHI</name>
<dbReference type="RefSeq" id="WP_132128254.1">
    <property type="nucleotide sequence ID" value="NZ_CP042432.1"/>
</dbReference>
<dbReference type="GO" id="GO:0006006">
    <property type="term" value="P:glucose metabolic process"/>
    <property type="evidence" value="ECO:0007669"/>
    <property type="project" value="TreeGrafter"/>
</dbReference>
<evidence type="ECO:0000256" key="2">
    <source>
        <dbReference type="ARBA" id="ARBA00005028"/>
    </source>
</evidence>
<dbReference type="GO" id="GO:0030246">
    <property type="term" value="F:carbohydrate binding"/>
    <property type="evidence" value="ECO:0007669"/>
    <property type="project" value="InterPro"/>
</dbReference>
<comment type="pathway">
    <text evidence="2 8">Carbohydrate metabolism; hexose metabolism.</text>
</comment>
<keyword evidence="5" id="KW-0106">Calcium</keyword>
<dbReference type="CDD" id="cd09019">
    <property type="entry name" value="galactose_mutarotase_like"/>
    <property type="match status" value="1"/>
</dbReference>
<feature type="binding site" evidence="11">
    <location>
        <begin position="85"/>
        <end position="86"/>
    </location>
    <ligand>
        <name>beta-D-galactose</name>
        <dbReference type="ChEBI" id="CHEBI:27667"/>
    </ligand>
</feature>
<comment type="cofactor">
    <cofactor evidence="1">
        <name>Ca(2+)</name>
        <dbReference type="ChEBI" id="CHEBI:29108"/>
    </cofactor>
</comment>
<dbReference type="OrthoDB" id="9779408at2"/>
<dbReference type="EMBL" id="SMAD01000002">
    <property type="protein sequence ID" value="TCS89169.1"/>
    <property type="molecule type" value="Genomic_DNA"/>
</dbReference>
<evidence type="ECO:0000256" key="6">
    <source>
        <dbReference type="ARBA" id="ARBA00023235"/>
    </source>
</evidence>
<evidence type="ECO:0000256" key="3">
    <source>
        <dbReference type="ARBA" id="ARBA00006206"/>
    </source>
</evidence>
<keyword evidence="6 8" id="KW-0413">Isomerase</keyword>
<dbReference type="InterPro" id="IPR008183">
    <property type="entry name" value="Aldose_1/G6P_1-epimerase"/>
</dbReference>
<dbReference type="PANTHER" id="PTHR10091:SF0">
    <property type="entry name" value="GALACTOSE MUTAROTASE"/>
    <property type="match status" value="1"/>
</dbReference>
<dbReference type="Proteomes" id="UP000295807">
    <property type="component" value="Unassembled WGS sequence"/>
</dbReference>
<keyword evidence="13" id="KW-1185">Reference proteome</keyword>
<dbReference type="InterPro" id="IPR047215">
    <property type="entry name" value="Galactose_mutarotase-like"/>
</dbReference>
<feature type="binding site" evidence="11">
    <location>
        <begin position="184"/>
        <end position="186"/>
    </location>
    <ligand>
        <name>beta-D-galactose</name>
        <dbReference type="ChEBI" id="CHEBI:27667"/>
    </ligand>
</feature>
<evidence type="ECO:0000256" key="5">
    <source>
        <dbReference type="ARBA" id="ARBA00022837"/>
    </source>
</evidence>
<dbReference type="Gene3D" id="2.70.98.10">
    <property type="match status" value="1"/>
</dbReference>
<dbReference type="UniPathway" id="UPA00242"/>
<evidence type="ECO:0000256" key="4">
    <source>
        <dbReference type="ARBA" id="ARBA00011245"/>
    </source>
</evidence>
<comment type="similarity">
    <text evidence="3 8">Belongs to the aldose epimerase family.</text>
</comment>
<evidence type="ECO:0000256" key="9">
    <source>
        <dbReference type="PIRSR" id="PIRSR005096-1"/>
    </source>
</evidence>
<feature type="active site" description="Proton acceptor" evidence="9">
    <location>
        <position position="312"/>
    </location>
</feature>
<dbReference type="PANTHER" id="PTHR10091">
    <property type="entry name" value="ALDOSE-1-EPIMERASE"/>
    <property type="match status" value="1"/>
</dbReference>
<dbReference type="EC" id="5.1.3.3" evidence="8"/>
<dbReference type="InterPro" id="IPR014718">
    <property type="entry name" value="GH-type_carb-bd"/>
</dbReference>
<dbReference type="SUPFAM" id="SSF74650">
    <property type="entry name" value="Galactose mutarotase-like"/>
    <property type="match status" value="1"/>
</dbReference>
<dbReference type="PIRSF" id="PIRSF005096">
    <property type="entry name" value="GALM"/>
    <property type="match status" value="1"/>
</dbReference>
<protein>
    <recommendedName>
        <fullName evidence="8">Aldose 1-epimerase</fullName>
        <ecNumber evidence="8">5.1.3.3</ecNumber>
    </recommendedName>
</protein>
<comment type="catalytic activity">
    <reaction evidence="8">
        <text>alpha-D-glucose = beta-D-glucose</text>
        <dbReference type="Rhea" id="RHEA:10264"/>
        <dbReference type="ChEBI" id="CHEBI:15903"/>
        <dbReference type="ChEBI" id="CHEBI:17925"/>
        <dbReference type="EC" id="5.1.3.3"/>
    </reaction>
</comment>
<evidence type="ECO:0000256" key="1">
    <source>
        <dbReference type="ARBA" id="ARBA00001913"/>
    </source>
</evidence>
<proteinExistence type="inferred from homology"/>
<feature type="active site" description="Proton donor" evidence="9">
    <location>
        <position position="184"/>
    </location>
</feature>
<accession>A0A4R3KUR1</accession>
<keyword evidence="7 8" id="KW-0119">Carbohydrate metabolism</keyword>
<evidence type="ECO:0000256" key="7">
    <source>
        <dbReference type="ARBA" id="ARBA00023277"/>
    </source>
</evidence>
<evidence type="ECO:0000256" key="10">
    <source>
        <dbReference type="PIRSR" id="PIRSR005096-2"/>
    </source>
</evidence>
<dbReference type="NCBIfam" id="NF008277">
    <property type="entry name" value="PRK11055.1"/>
    <property type="match status" value="1"/>
</dbReference>
<evidence type="ECO:0000256" key="8">
    <source>
        <dbReference type="PIRNR" id="PIRNR005096"/>
    </source>
</evidence>
<comment type="subunit">
    <text evidence="4">Monomer.</text>
</comment>
<reference evidence="12 13" key="1">
    <citation type="submission" date="2019-03" db="EMBL/GenBank/DDBJ databases">
        <title>Genomic Encyclopedia of Type Strains, Phase IV (KMG-IV): sequencing the most valuable type-strain genomes for metagenomic binning, comparative biology and taxonomic classification.</title>
        <authorList>
            <person name="Goeker M."/>
        </authorList>
    </citation>
    <scope>NUCLEOTIDE SEQUENCE [LARGE SCALE GENOMIC DNA]</scope>
    <source>
        <strain evidence="12 13">DSM 21100</strain>
    </source>
</reference>
<feature type="binding site" evidence="10">
    <location>
        <position position="248"/>
    </location>
    <ligand>
        <name>beta-D-galactose</name>
        <dbReference type="ChEBI" id="CHEBI:27667"/>
    </ligand>
</feature>
<dbReference type="GO" id="GO:0004034">
    <property type="term" value="F:aldose 1-epimerase activity"/>
    <property type="evidence" value="ECO:0007669"/>
    <property type="project" value="UniProtKB-EC"/>
</dbReference>
<evidence type="ECO:0000313" key="13">
    <source>
        <dbReference type="Proteomes" id="UP000295807"/>
    </source>
</evidence>